<comment type="caution">
    <text evidence="1">The sequence shown here is derived from an EMBL/GenBank/DDBJ whole genome shotgun (WGS) entry which is preliminary data.</text>
</comment>
<dbReference type="Proteomes" id="UP000033140">
    <property type="component" value="Unassembled WGS sequence"/>
</dbReference>
<dbReference type="GO" id="GO:0031146">
    <property type="term" value="P:SCF-dependent proteasomal ubiquitin-dependent protein catabolic process"/>
    <property type="evidence" value="ECO:0007669"/>
    <property type="project" value="TreeGrafter"/>
</dbReference>
<keyword evidence="2" id="KW-1185">Reference proteome</keyword>
<dbReference type="SUPFAM" id="SSF52047">
    <property type="entry name" value="RNI-like"/>
    <property type="match status" value="1"/>
</dbReference>
<reference evidence="1 2" key="3">
    <citation type="journal article" date="2015" name="Genome Announc.">
        <title>Draft Genome Sequence of the Archiascomycetous Yeast Saitoella complicata.</title>
        <authorList>
            <person name="Yamauchi K."/>
            <person name="Kondo S."/>
            <person name="Hamamoto M."/>
            <person name="Takahashi Y."/>
            <person name="Ogura Y."/>
            <person name="Hayashi T."/>
            <person name="Nishida H."/>
        </authorList>
    </citation>
    <scope>NUCLEOTIDE SEQUENCE [LARGE SCALE GENOMIC DNA]</scope>
    <source>
        <strain evidence="1 2">NRRL Y-17804</strain>
    </source>
</reference>
<accession>A0A0E9NG49</accession>
<evidence type="ECO:0008006" key="3">
    <source>
        <dbReference type="Google" id="ProtNLM"/>
    </source>
</evidence>
<evidence type="ECO:0000313" key="1">
    <source>
        <dbReference type="EMBL" id="GAO48666.1"/>
    </source>
</evidence>
<evidence type="ECO:0000313" key="2">
    <source>
        <dbReference type="Proteomes" id="UP000033140"/>
    </source>
</evidence>
<organism evidence="1 2">
    <name type="scientific">Saitoella complicata (strain BCRC 22490 / CBS 7301 / JCM 7358 / NBRC 10748 / NRRL Y-17804)</name>
    <dbReference type="NCBI Taxonomy" id="698492"/>
    <lineage>
        <taxon>Eukaryota</taxon>
        <taxon>Fungi</taxon>
        <taxon>Dikarya</taxon>
        <taxon>Ascomycota</taxon>
        <taxon>Taphrinomycotina</taxon>
        <taxon>Taphrinomycotina incertae sedis</taxon>
        <taxon>Saitoella</taxon>
    </lineage>
</organism>
<proteinExistence type="predicted"/>
<dbReference type="AlphaFoldDB" id="A0A0E9NG49"/>
<dbReference type="SMART" id="SM00367">
    <property type="entry name" value="LRR_CC"/>
    <property type="match status" value="3"/>
</dbReference>
<dbReference type="Gene3D" id="3.80.10.10">
    <property type="entry name" value="Ribonuclease Inhibitor"/>
    <property type="match status" value="1"/>
</dbReference>
<gene>
    <name evidence="1" type="ORF">G7K_2836-t1</name>
</gene>
<dbReference type="GO" id="GO:0019005">
    <property type="term" value="C:SCF ubiquitin ligase complex"/>
    <property type="evidence" value="ECO:0007669"/>
    <property type="project" value="TreeGrafter"/>
</dbReference>
<protein>
    <recommendedName>
        <fullName evidence="3">F-box domain-containing protein</fullName>
    </recommendedName>
</protein>
<dbReference type="PANTHER" id="PTHR13318">
    <property type="entry name" value="PARTNER OF PAIRED, ISOFORM B-RELATED"/>
    <property type="match status" value="1"/>
</dbReference>
<name>A0A0E9NG49_SAICN</name>
<reference evidence="1 2" key="2">
    <citation type="journal article" date="2014" name="J. Gen. Appl. Microbiol.">
        <title>The early diverging ascomycetous budding yeast Saitoella complicata has three histone deacetylases belonging to the Clr6, Hos2, and Rpd3 lineages.</title>
        <authorList>
            <person name="Nishida H."/>
            <person name="Matsumoto T."/>
            <person name="Kondo S."/>
            <person name="Hamamoto M."/>
            <person name="Yoshikawa H."/>
        </authorList>
    </citation>
    <scope>NUCLEOTIDE SEQUENCE [LARGE SCALE GENOMIC DNA]</scope>
    <source>
        <strain evidence="1 2">NRRL Y-17804</strain>
    </source>
</reference>
<sequence>MVRSVNLGWHARDYGYMLPGFLDLFLQACQRLVRVRARVIKPSGWGQNESKRLVSSRILERLPSTITQFALNFKGIAIAQAECKSKGFLKQFQYDFSKILQAVPNLTHLQLVDANVSGDALRHINMEKLVELDLTGCYLLTKQDMIKFFKKGGDKVNLRVLSLNEFPNGIITDTVLSALLQGPGGAHNLRVLELRHSTLLGKTITDVGVRIIAQYCSALHGINLAGWVNITDISVEELAAANTQLRWIACCEQGPRSGGITRELIGGLENRGIIYSAL</sequence>
<dbReference type="EMBL" id="BACD03000016">
    <property type="protein sequence ID" value="GAO48666.1"/>
    <property type="molecule type" value="Genomic_DNA"/>
</dbReference>
<reference evidence="1 2" key="1">
    <citation type="journal article" date="2011" name="J. Gen. Appl. Microbiol.">
        <title>Draft genome sequencing of the enigmatic yeast Saitoella complicata.</title>
        <authorList>
            <person name="Nishida H."/>
            <person name="Hamamoto M."/>
            <person name="Sugiyama J."/>
        </authorList>
    </citation>
    <scope>NUCLEOTIDE SEQUENCE [LARGE SCALE GENOMIC DNA]</scope>
    <source>
        <strain evidence="1 2">NRRL Y-17804</strain>
    </source>
</reference>
<dbReference type="InterPro" id="IPR006553">
    <property type="entry name" value="Leu-rich_rpt_Cys-con_subtyp"/>
</dbReference>
<dbReference type="InterPro" id="IPR032675">
    <property type="entry name" value="LRR_dom_sf"/>
</dbReference>